<evidence type="ECO:0000313" key="4">
    <source>
        <dbReference type="Proteomes" id="UP000576393"/>
    </source>
</evidence>
<comment type="caution">
    <text evidence="3">The sequence shown here is derived from an EMBL/GenBank/DDBJ whole genome shotgun (WGS) entry which is preliminary data.</text>
</comment>
<gene>
    <name evidence="3" type="ORF">HDA43_000980</name>
</gene>
<dbReference type="EMBL" id="JACCCO010000001">
    <property type="protein sequence ID" value="NYF38821.1"/>
    <property type="molecule type" value="Genomic_DNA"/>
</dbReference>
<dbReference type="Proteomes" id="UP000576393">
    <property type="component" value="Unassembled WGS sequence"/>
</dbReference>
<evidence type="ECO:0000313" key="3">
    <source>
        <dbReference type="EMBL" id="NYF38821.1"/>
    </source>
</evidence>
<reference evidence="3 4" key="1">
    <citation type="submission" date="2020-07" db="EMBL/GenBank/DDBJ databases">
        <title>Sequencing the genomes of 1000 actinobacteria strains.</title>
        <authorList>
            <person name="Klenk H.-P."/>
        </authorList>
    </citation>
    <scope>NUCLEOTIDE SEQUENCE [LARGE SCALE GENOMIC DNA]</scope>
    <source>
        <strain evidence="3 4">DSM 45763</strain>
    </source>
</reference>
<feature type="compositionally biased region" description="Basic residues" evidence="1">
    <location>
        <begin position="65"/>
        <end position="74"/>
    </location>
</feature>
<keyword evidence="4" id="KW-1185">Reference proteome</keyword>
<dbReference type="InterPro" id="IPR045777">
    <property type="entry name" value="DUF6203"/>
</dbReference>
<dbReference type="AlphaFoldDB" id="A0A852UYE5"/>
<accession>A0A852UYE5</accession>
<dbReference type="RefSeq" id="WP_179818516.1">
    <property type="nucleotide sequence ID" value="NZ_JACCCO010000001.1"/>
</dbReference>
<keyword evidence="2" id="KW-0472">Membrane</keyword>
<feature type="region of interest" description="Disordered" evidence="1">
    <location>
        <begin position="34"/>
        <end position="74"/>
    </location>
</feature>
<keyword evidence="2" id="KW-0812">Transmembrane</keyword>
<organism evidence="3 4">
    <name type="scientific">Streptosporangium sandarakinum</name>
    <dbReference type="NCBI Taxonomy" id="1260955"/>
    <lineage>
        <taxon>Bacteria</taxon>
        <taxon>Bacillati</taxon>
        <taxon>Actinomycetota</taxon>
        <taxon>Actinomycetes</taxon>
        <taxon>Streptosporangiales</taxon>
        <taxon>Streptosporangiaceae</taxon>
        <taxon>Streptosporangium</taxon>
    </lineage>
</organism>
<dbReference type="Pfam" id="PF19706">
    <property type="entry name" value="DUF6203"/>
    <property type="match status" value="1"/>
</dbReference>
<evidence type="ECO:0000256" key="1">
    <source>
        <dbReference type="SAM" id="MobiDB-lite"/>
    </source>
</evidence>
<proteinExistence type="predicted"/>
<keyword evidence="2" id="KW-1133">Transmembrane helix</keyword>
<protein>
    <submittedName>
        <fullName evidence="3">Uncharacterized protein</fullName>
    </submittedName>
</protein>
<sequence>MKRILQLVATRWLSRTPLGLAVLGAGWLIMRKRRRDQAADPRKETLRQPGRGSGNVPTWRGPSARGRKQATVRR</sequence>
<feature type="transmembrane region" description="Helical" evidence="2">
    <location>
        <begin position="12"/>
        <end position="30"/>
    </location>
</feature>
<feature type="compositionally biased region" description="Basic and acidic residues" evidence="1">
    <location>
        <begin position="36"/>
        <end position="46"/>
    </location>
</feature>
<name>A0A852UYE5_9ACTN</name>
<evidence type="ECO:0000256" key="2">
    <source>
        <dbReference type="SAM" id="Phobius"/>
    </source>
</evidence>